<dbReference type="GO" id="GO:0034040">
    <property type="term" value="F:ATPase-coupled lipid transmembrane transporter activity"/>
    <property type="evidence" value="ECO:0007669"/>
    <property type="project" value="TreeGrafter"/>
</dbReference>
<dbReference type="GO" id="GO:0005524">
    <property type="term" value="F:ATP binding"/>
    <property type="evidence" value="ECO:0007669"/>
    <property type="project" value="InterPro"/>
</dbReference>
<dbReference type="Pfam" id="PF00005">
    <property type="entry name" value="ABC_tran"/>
    <property type="match status" value="1"/>
</dbReference>
<dbReference type="STRING" id="111015.AXF14_01125"/>
<evidence type="ECO:0000313" key="2">
    <source>
        <dbReference type="EMBL" id="AMD86456.1"/>
    </source>
</evidence>
<keyword evidence="3" id="KW-1185">Reference proteome</keyword>
<name>A0A0X8JDA0_ACTRD</name>
<feature type="domain" description="ABC transporter" evidence="1">
    <location>
        <begin position="26"/>
        <end position="102"/>
    </location>
</feature>
<dbReference type="Gene3D" id="3.40.50.300">
    <property type="entry name" value="P-loop containing nucleotide triphosphate hydrolases"/>
    <property type="match status" value="1"/>
</dbReference>
<protein>
    <recommendedName>
        <fullName evidence="1">ABC transporter domain-containing protein</fullName>
    </recommendedName>
</protein>
<accession>A0A0X8JDA0</accession>
<reference evidence="3" key="1">
    <citation type="submission" date="2016-02" db="EMBL/GenBank/DDBJ databases">
        <authorList>
            <person name="Holder M.E."/>
            <person name="Ajami N.J."/>
            <person name="Petrosino J.F."/>
        </authorList>
    </citation>
    <scope>NUCLEOTIDE SEQUENCE [LARGE SCALE GENOMIC DNA]</scope>
    <source>
        <strain evidence="3">CCUG 36733</strain>
    </source>
</reference>
<dbReference type="SUPFAM" id="SSF52540">
    <property type="entry name" value="P-loop containing nucleoside triphosphate hydrolases"/>
    <property type="match status" value="1"/>
</dbReference>
<dbReference type="EMBL" id="CP014228">
    <property type="protein sequence ID" value="AMD86456.1"/>
    <property type="molecule type" value="Genomic_DNA"/>
</dbReference>
<dbReference type="Proteomes" id="UP000065220">
    <property type="component" value="Chromosome"/>
</dbReference>
<dbReference type="InterPro" id="IPR027417">
    <property type="entry name" value="P-loop_NTPase"/>
</dbReference>
<dbReference type="KEGG" id="ard:AXF14_01125"/>
<dbReference type="InterPro" id="IPR039421">
    <property type="entry name" value="Type_1_exporter"/>
</dbReference>
<dbReference type="GO" id="GO:0016887">
    <property type="term" value="F:ATP hydrolysis activity"/>
    <property type="evidence" value="ECO:0007669"/>
    <property type="project" value="InterPro"/>
</dbReference>
<dbReference type="PANTHER" id="PTHR24221:SF654">
    <property type="entry name" value="ATP-BINDING CASSETTE SUB-FAMILY B MEMBER 6"/>
    <property type="match status" value="1"/>
</dbReference>
<dbReference type="PANTHER" id="PTHR24221">
    <property type="entry name" value="ATP-BINDING CASSETTE SUB-FAMILY B"/>
    <property type="match status" value="1"/>
</dbReference>
<evidence type="ECO:0000313" key="3">
    <source>
        <dbReference type="Proteomes" id="UP000065220"/>
    </source>
</evidence>
<organism evidence="2 3">
    <name type="scientific">Actinomyces radicidentis</name>
    <dbReference type="NCBI Taxonomy" id="111015"/>
    <lineage>
        <taxon>Bacteria</taxon>
        <taxon>Bacillati</taxon>
        <taxon>Actinomycetota</taxon>
        <taxon>Actinomycetes</taxon>
        <taxon>Actinomycetales</taxon>
        <taxon>Actinomycetaceae</taxon>
        <taxon>Actinomyces</taxon>
    </lineage>
</organism>
<evidence type="ECO:0000259" key="1">
    <source>
        <dbReference type="Pfam" id="PF00005"/>
    </source>
</evidence>
<dbReference type="AlphaFoldDB" id="A0A0X8JDA0"/>
<proteinExistence type="predicted"/>
<sequence>MGVELDHVSFRYGARTGTTPLPLAVDDVSLVLEPGTVTAVVGPSGSGKSTLVRLIARFWDVESGAVRVGGTDVRDATSADLLSHLGLVLQDGGVITDTVRANIALGVLSTEVRCEVGG</sequence>
<gene>
    <name evidence="2" type="ORF">AXF14_01125</name>
</gene>
<dbReference type="InterPro" id="IPR003439">
    <property type="entry name" value="ABC_transporter-like_ATP-bd"/>
</dbReference>